<keyword evidence="2" id="KW-0732">Signal</keyword>
<organism evidence="5 6">
    <name type="scientific">Lysobacter enzymogenes</name>
    <dbReference type="NCBI Taxonomy" id="69"/>
    <lineage>
        <taxon>Bacteria</taxon>
        <taxon>Pseudomonadati</taxon>
        <taxon>Pseudomonadota</taxon>
        <taxon>Gammaproteobacteria</taxon>
        <taxon>Lysobacterales</taxon>
        <taxon>Lysobacteraceae</taxon>
        <taxon>Lysobacter</taxon>
    </lineage>
</organism>
<feature type="chain" id="PRO_5043616871" evidence="2">
    <location>
        <begin position="29"/>
        <end position="1624"/>
    </location>
</feature>
<evidence type="ECO:0000259" key="3">
    <source>
        <dbReference type="Pfam" id="PF20148"/>
    </source>
</evidence>
<sequence>MATGSSVRYAALIVLALLGMFLSRPAWAEDEYCATRYMPGQQSACFKTLFEAEAYIRTEPAPAIGNSLLQRTSERDLSKGFFLFEYSVKRRAVETYVDDFYAANFNGTGVKCASSGDPAPVTFPDGGTEKWCADEAALSASVLNSWYYRGSPYSGSYLGAYSSAQPTSWSRGQNGYVAIHRNNAPGDRRFRVPNGPANHDWMVTRMDLYRCPALFESVYPNSSGNPLWQWPVVCNNTSRAQILKRSVQHDSCCKDGNPVIAATGNKEYGEADFSWEGGEFLRRYNSLRDFGLFSGLGDNWAHSFSSRLVFYSGAPQTWLRSDGYFEALRLMAGGSYSSYNREGVIVVREPDAVAAQLGRWHLSAVSGELLWFNDAGRLSAFDRAGQVFRLEYCSPQDVQNGTCLVEGDLLRVISPTGRKLMLQYAAVTPVSPDDTGARISRILIDGVVQVEYAYDSAARLTHASKGGQATGEGREYLYAEQARLCKNAAGESIVGCNSSAYPNLLTGVIDENGQRYATYEYNERGRVVMSEHAGGVGRITLSYVESGPTTVTLPTGARKTYTFSSDFRQPSRIEQATSDGSSIGATTANYSGDRREWSQNASGSRTIYAYNDFYQISRREGLTSGGGTTPYSRTIQTDWNSVYAKPTERRTLDNAGALVAKTRWTYNDRAQLLTTTEVDPATSEERTSSAAYCESSDLAAGTCPVLGLLKSRDGPRSDVADVVAYTYYPADEPSCVGAPASCAYRKGDLWKVANALGQTVEYLRYDYAGRALSSMDVNGVVTDLEYTPRGWLSARKVRGPDPNVETDDAITRYEYDFVGQVKKVTQPDGSYVRYEYDAAQRLTDIVDMDGNRIHYTLDDAGNRIKEDTKDANGTLKRTLSRIYNQLGQLKTAKTAEGHPTGYTYDADGNGDVVTDALGRKTDSDYDPLGRLAKSLQDVGGINAKTEFKYDAQDRLVRVTDPKNLNTDYGYNGFGDQVRLSSPDTGVSTFTYDSAGARRTETDARGVVRTYGYDVLGRLTGISYSNSGHDQNVYYLYDTVSGVCQSGETFAVGRVTSMTDSSGNTQYCYDRFGRVVRKYQEVAGANLVFQYSYSLSGELKAITYPKGLVVTYGRDEQHRVNEVRVRYGAGAAEQVLLARVDYYPFGPFSALVYANGRSVSRTADLNYRISSLIDARDGEISFGLDYDALGNVEKVRSGASSDPVLSMGYDSLNRLKNVRDDVAGAVIESYAYDSTGNRTVFNSAAGVKNYVYAPDSHRLTEGGAGDSRSYDAAGNTIALRGMSLRYDGESRLTSIEAGAATIRSYSYNGLDERVYDSARGIRYAYGQFGQVLGAYGPTAGAQEIIWIDDVPVGLVSYEAGPASLLYIESDHLKTPRAIIDPVRDRAIWSWSLRGEAFGNSSANEDPDSDGIRFGFDLRLPGQIYDGLTGLHYNYYRNYDPAVGRYLESDPVGISAGPATYAYVEGRPLTDTDPAGLMGAGVGGFDTLRANCMRDPSVCVLLGGAGAVAIAPKPDVLGDTSSKPAEECDRTTCKKTYPEYELCYALPGEYIWTSRAQAQSQFPPHKLEKPELTNTGPWKCVGKGTHWKVRGLIKPYKGKIIGSITSCECCRDTGGGAVLDSRYRVH</sequence>
<evidence type="ECO:0000313" key="6">
    <source>
        <dbReference type="Proteomes" id="UP000218824"/>
    </source>
</evidence>
<dbReference type="EMBL" id="AP014940">
    <property type="protein sequence ID" value="BAV99234.1"/>
    <property type="molecule type" value="Genomic_DNA"/>
</dbReference>
<keyword evidence="1" id="KW-0677">Repeat</keyword>
<evidence type="ECO:0000259" key="4">
    <source>
        <dbReference type="Pfam" id="PF25023"/>
    </source>
</evidence>
<dbReference type="NCBIfam" id="TIGR01643">
    <property type="entry name" value="YD_repeat_2x"/>
    <property type="match status" value="3"/>
</dbReference>
<dbReference type="GeneID" id="83065553"/>
<dbReference type="KEGG" id="lem:LEN_3747"/>
<name>A0AAU9AVT1_LYSEN</name>
<dbReference type="InterPro" id="IPR050708">
    <property type="entry name" value="T6SS_VgrG/RHS"/>
</dbReference>
<dbReference type="InterPro" id="IPR031325">
    <property type="entry name" value="RHS_repeat"/>
</dbReference>
<dbReference type="InterPro" id="IPR056823">
    <property type="entry name" value="TEN-like_YD-shell"/>
</dbReference>
<proteinExistence type="predicted"/>
<dbReference type="PANTHER" id="PTHR32305:SF15">
    <property type="entry name" value="PROTEIN RHSA-RELATED"/>
    <property type="match status" value="1"/>
</dbReference>
<reference evidence="5 6" key="1">
    <citation type="journal article" date="2017" name="DNA Res.">
        <title>Complete genome sequence and expression profile of the commercial lytic enzyme producer Lysobacter enzymogenes M497-1.</title>
        <authorList>
            <person name="Takami H."/>
            <person name="Toyoda A."/>
            <person name="Uchiyama I."/>
            <person name="Itoh T."/>
            <person name="Takaki Y."/>
            <person name="Arai W."/>
            <person name="Nishi S."/>
            <person name="Kawai M."/>
            <person name="Shinya K."/>
            <person name="Ikeda H."/>
        </authorList>
    </citation>
    <scope>NUCLEOTIDE SEQUENCE [LARGE SCALE GENOMIC DNA]</scope>
    <source>
        <strain evidence="5 6">M497-1</strain>
    </source>
</reference>
<dbReference type="RefSeq" id="WP_096379611.1">
    <property type="nucleotide sequence ID" value="NZ_AP014940.1"/>
</dbReference>
<dbReference type="PRINTS" id="PR00394">
    <property type="entry name" value="RHSPROTEIN"/>
</dbReference>
<evidence type="ECO:0000313" key="5">
    <source>
        <dbReference type="EMBL" id="BAV99234.1"/>
    </source>
</evidence>
<dbReference type="InterPro" id="IPR006530">
    <property type="entry name" value="YD"/>
</dbReference>
<dbReference type="Pfam" id="PF20148">
    <property type="entry name" value="DUF6531"/>
    <property type="match status" value="1"/>
</dbReference>
<protein>
    <submittedName>
        <fullName evidence="5">Glycinecin R</fullName>
    </submittedName>
</protein>
<dbReference type="InterPro" id="IPR022385">
    <property type="entry name" value="Rhs_assc_core"/>
</dbReference>
<dbReference type="InterPro" id="IPR045351">
    <property type="entry name" value="DUF6531"/>
</dbReference>
<dbReference type="Pfam" id="PF05593">
    <property type="entry name" value="RHS_repeat"/>
    <property type="match status" value="3"/>
</dbReference>
<dbReference type="Proteomes" id="UP000218824">
    <property type="component" value="Chromosome"/>
</dbReference>
<dbReference type="Pfam" id="PF25023">
    <property type="entry name" value="TEN_YD-shell"/>
    <property type="match status" value="1"/>
</dbReference>
<dbReference type="Gene3D" id="2.180.10.10">
    <property type="entry name" value="RHS repeat-associated core"/>
    <property type="match status" value="2"/>
</dbReference>
<gene>
    <name evidence="5" type="ORF">LEN_3747</name>
</gene>
<evidence type="ECO:0000256" key="2">
    <source>
        <dbReference type="SAM" id="SignalP"/>
    </source>
</evidence>
<dbReference type="PANTHER" id="PTHR32305">
    <property type="match status" value="1"/>
</dbReference>
<evidence type="ECO:0000256" key="1">
    <source>
        <dbReference type="ARBA" id="ARBA00022737"/>
    </source>
</evidence>
<feature type="signal peptide" evidence="2">
    <location>
        <begin position="1"/>
        <end position="28"/>
    </location>
</feature>
<accession>A0AAU9AVT1</accession>
<dbReference type="NCBIfam" id="TIGR03696">
    <property type="entry name" value="Rhs_assc_core"/>
    <property type="match status" value="1"/>
</dbReference>
<feature type="domain" description="DUF6531" evidence="3">
    <location>
        <begin position="256"/>
        <end position="323"/>
    </location>
</feature>
<feature type="domain" description="Teneurin-like YD-shell" evidence="4">
    <location>
        <begin position="1182"/>
        <end position="1448"/>
    </location>
</feature>